<dbReference type="NCBIfam" id="NF038196">
    <property type="entry name" value="ferrodoxin_EFR1"/>
    <property type="match status" value="1"/>
</dbReference>
<sequence length="259" mass="28923">MDKRLQLLYFSATGTTAQILKEMASGIGQIKKEYDITLPMNRQGELAFESDDLLIVGVPVYAGRVPEFLTDYFSKVKGNHTQAIFIVIYGNRDYDDALLELKDTFEKNGFNGIAAGAFIGEHSYTTLVGTGRPDREDLKIAKKFGVDIKTKLSNGDTQIMKVVVKGQYPYKEKVARPLMAPVTNDNCVMCGLCARHCPVGAIHFSDYKEVDATMCIKCCRCIKSCPADAKAINHPAFKEIKQFLIDKFGNIRHEPEVFM</sequence>
<dbReference type="Proteomes" id="UP000277811">
    <property type="component" value="Unassembled WGS sequence"/>
</dbReference>
<dbReference type="InterPro" id="IPR008254">
    <property type="entry name" value="Flavodoxin/NO_synth"/>
</dbReference>
<dbReference type="InterPro" id="IPR047964">
    <property type="entry name" value="EFR1-like"/>
</dbReference>
<dbReference type="Gene3D" id="3.40.50.360">
    <property type="match status" value="1"/>
</dbReference>
<dbReference type="SUPFAM" id="SSF52218">
    <property type="entry name" value="Flavoproteins"/>
    <property type="match status" value="1"/>
</dbReference>
<gene>
    <name evidence="6" type="ORF">LUCI_4322</name>
</gene>
<dbReference type="PANTHER" id="PTHR43122:SF1">
    <property type="entry name" value="IRON-SULFUR-BINDING PROTEIN"/>
    <property type="match status" value="1"/>
</dbReference>
<reference evidence="6 7" key="1">
    <citation type="submission" date="2018-06" db="EMBL/GenBank/DDBJ databases">
        <authorList>
            <person name="Strepis N."/>
        </authorList>
    </citation>
    <scope>NUCLEOTIDE SEQUENCE [LARGE SCALE GENOMIC DNA]</scope>
    <source>
        <strain evidence="6">LUCI</strain>
    </source>
</reference>
<dbReference type="SUPFAM" id="SSF54862">
    <property type="entry name" value="4Fe-4S ferredoxins"/>
    <property type="match status" value="1"/>
</dbReference>
<proteinExistence type="predicted"/>
<protein>
    <submittedName>
        <fullName evidence="6">Uncharacterized protein</fullName>
    </submittedName>
</protein>
<organism evidence="6 7">
    <name type="scientific">Lucifera butyrica</name>
    <dbReference type="NCBI Taxonomy" id="1351585"/>
    <lineage>
        <taxon>Bacteria</taxon>
        <taxon>Bacillati</taxon>
        <taxon>Bacillota</taxon>
        <taxon>Negativicutes</taxon>
        <taxon>Veillonellales</taxon>
        <taxon>Veillonellaceae</taxon>
        <taxon>Lucifera</taxon>
    </lineage>
</organism>
<keyword evidence="1" id="KW-0479">Metal-binding</keyword>
<accession>A0A498R8L3</accession>
<dbReference type="EMBL" id="UPPP01000105">
    <property type="protein sequence ID" value="VBB09036.1"/>
    <property type="molecule type" value="Genomic_DNA"/>
</dbReference>
<dbReference type="InterPro" id="IPR029039">
    <property type="entry name" value="Flavoprotein-like_sf"/>
</dbReference>
<name>A0A498R8L3_9FIRM</name>
<dbReference type="RefSeq" id="WP_122629857.1">
    <property type="nucleotide sequence ID" value="NZ_UPPP01000105.1"/>
</dbReference>
<dbReference type="Pfam" id="PF12724">
    <property type="entry name" value="Flavodoxin_5"/>
    <property type="match status" value="1"/>
</dbReference>
<dbReference type="GO" id="GO:0010181">
    <property type="term" value="F:FMN binding"/>
    <property type="evidence" value="ECO:0007669"/>
    <property type="project" value="InterPro"/>
</dbReference>
<keyword evidence="3" id="KW-0411">Iron-sulfur</keyword>
<evidence type="ECO:0000256" key="2">
    <source>
        <dbReference type="ARBA" id="ARBA00023004"/>
    </source>
</evidence>
<evidence type="ECO:0000259" key="5">
    <source>
        <dbReference type="PROSITE" id="PS51379"/>
    </source>
</evidence>
<keyword evidence="7" id="KW-1185">Reference proteome</keyword>
<dbReference type="PANTHER" id="PTHR43122">
    <property type="entry name" value="FERREDOXIN SUBUNIT OF PYRUVATE:FLAVODOXIN OXIDOREDUCTASE-RELATED"/>
    <property type="match status" value="1"/>
</dbReference>
<evidence type="ECO:0000256" key="1">
    <source>
        <dbReference type="ARBA" id="ARBA00022723"/>
    </source>
</evidence>
<dbReference type="GO" id="GO:0051536">
    <property type="term" value="F:iron-sulfur cluster binding"/>
    <property type="evidence" value="ECO:0007669"/>
    <property type="project" value="UniProtKB-KW"/>
</dbReference>
<dbReference type="Gene3D" id="3.30.70.20">
    <property type="match status" value="1"/>
</dbReference>
<feature type="domain" description="4Fe-4S ferredoxin-type" evidence="5">
    <location>
        <begin position="179"/>
        <end position="207"/>
    </location>
</feature>
<dbReference type="OrthoDB" id="9761899at2"/>
<dbReference type="InterPro" id="IPR017896">
    <property type="entry name" value="4Fe4S_Fe-S-bd"/>
</dbReference>
<dbReference type="PROSITE" id="PS50902">
    <property type="entry name" value="FLAVODOXIN_LIKE"/>
    <property type="match status" value="1"/>
</dbReference>
<dbReference type="InterPro" id="IPR026816">
    <property type="entry name" value="Flavodoxin_dom"/>
</dbReference>
<evidence type="ECO:0000313" key="6">
    <source>
        <dbReference type="EMBL" id="VBB09036.1"/>
    </source>
</evidence>
<dbReference type="AlphaFoldDB" id="A0A498R8L3"/>
<dbReference type="GO" id="GO:0046872">
    <property type="term" value="F:metal ion binding"/>
    <property type="evidence" value="ECO:0007669"/>
    <property type="project" value="UniProtKB-KW"/>
</dbReference>
<feature type="domain" description="4Fe-4S ferredoxin-type" evidence="5">
    <location>
        <begin position="209"/>
        <end position="235"/>
    </location>
</feature>
<dbReference type="InterPro" id="IPR017900">
    <property type="entry name" value="4Fe4S_Fe_S_CS"/>
</dbReference>
<feature type="domain" description="Flavodoxin-like" evidence="4">
    <location>
        <begin position="5"/>
        <end position="149"/>
    </location>
</feature>
<dbReference type="PROSITE" id="PS00198">
    <property type="entry name" value="4FE4S_FER_1"/>
    <property type="match status" value="1"/>
</dbReference>
<keyword evidence="2" id="KW-0408">Iron</keyword>
<evidence type="ECO:0000256" key="3">
    <source>
        <dbReference type="ARBA" id="ARBA00023014"/>
    </source>
</evidence>
<dbReference type="PROSITE" id="PS51379">
    <property type="entry name" value="4FE4S_FER_2"/>
    <property type="match status" value="2"/>
</dbReference>
<dbReference type="Pfam" id="PF00037">
    <property type="entry name" value="Fer4"/>
    <property type="match status" value="1"/>
</dbReference>
<evidence type="ECO:0000313" key="7">
    <source>
        <dbReference type="Proteomes" id="UP000277811"/>
    </source>
</evidence>
<evidence type="ECO:0000259" key="4">
    <source>
        <dbReference type="PROSITE" id="PS50902"/>
    </source>
</evidence>
<dbReference type="GO" id="GO:0016651">
    <property type="term" value="F:oxidoreductase activity, acting on NAD(P)H"/>
    <property type="evidence" value="ECO:0007669"/>
    <property type="project" value="UniProtKB-ARBA"/>
</dbReference>